<organism evidence="2 3">
    <name type="scientific">Legionella santicrucis</name>
    <dbReference type="NCBI Taxonomy" id="45074"/>
    <lineage>
        <taxon>Bacteria</taxon>
        <taxon>Pseudomonadati</taxon>
        <taxon>Pseudomonadota</taxon>
        <taxon>Gammaproteobacteria</taxon>
        <taxon>Legionellales</taxon>
        <taxon>Legionellaceae</taxon>
        <taxon>Legionella</taxon>
    </lineage>
</organism>
<feature type="transmembrane region" description="Helical" evidence="1">
    <location>
        <begin position="162"/>
        <end position="180"/>
    </location>
</feature>
<reference evidence="2 3" key="1">
    <citation type="submission" date="2015-11" db="EMBL/GenBank/DDBJ databases">
        <title>Genomic analysis of 38 Legionella species identifies large and diverse effector repertoires.</title>
        <authorList>
            <person name="Burstein D."/>
            <person name="Amaro F."/>
            <person name="Zusman T."/>
            <person name="Lifshitz Z."/>
            <person name="Cohen O."/>
            <person name="Gilbert J.A."/>
            <person name="Pupko T."/>
            <person name="Shuman H.A."/>
            <person name="Segal G."/>
        </authorList>
    </citation>
    <scope>NUCLEOTIDE SEQUENCE [LARGE SCALE GENOMIC DNA]</scope>
    <source>
        <strain evidence="2 3">SC-63-C7</strain>
    </source>
</reference>
<name>A0A0W0ZMH2_9GAMM</name>
<keyword evidence="1" id="KW-1133">Transmembrane helix</keyword>
<dbReference type="RefSeq" id="WP_058512537.1">
    <property type="nucleotide sequence ID" value="NZ_CAAAIH010000031.1"/>
</dbReference>
<dbReference type="Proteomes" id="UP000054703">
    <property type="component" value="Unassembled WGS sequence"/>
</dbReference>
<comment type="caution">
    <text evidence="2">The sequence shown here is derived from an EMBL/GenBank/DDBJ whole genome shotgun (WGS) entry which is preliminary data.</text>
</comment>
<evidence type="ECO:0008006" key="4">
    <source>
        <dbReference type="Google" id="ProtNLM"/>
    </source>
</evidence>
<evidence type="ECO:0000256" key="1">
    <source>
        <dbReference type="SAM" id="Phobius"/>
    </source>
</evidence>
<feature type="transmembrane region" description="Helical" evidence="1">
    <location>
        <begin position="136"/>
        <end position="156"/>
    </location>
</feature>
<evidence type="ECO:0000313" key="3">
    <source>
        <dbReference type="Proteomes" id="UP000054703"/>
    </source>
</evidence>
<evidence type="ECO:0000313" key="2">
    <source>
        <dbReference type="EMBL" id="KTD70363.1"/>
    </source>
</evidence>
<keyword evidence="1" id="KW-0472">Membrane</keyword>
<accession>A0A0W0ZMH2</accession>
<dbReference type="STRING" id="45074.Lsan_0045"/>
<keyword evidence="3" id="KW-1185">Reference proteome</keyword>
<dbReference type="EMBL" id="LNYU01000002">
    <property type="protein sequence ID" value="KTD70363.1"/>
    <property type="molecule type" value="Genomic_DNA"/>
</dbReference>
<dbReference type="PATRIC" id="fig|45074.5.peg.51"/>
<dbReference type="AlphaFoldDB" id="A0A0W0ZMH2"/>
<gene>
    <name evidence="2" type="ORF">Lsan_0045</name>
</gene>
<proteinExistence type="predicted"/>
<protein>
    <recommendedName>
        <fullName evidence="4">Transmembrane protein</fullName>
    </recommendedName>
</protein>
<feature type="transmembrane region" description="Helical" evidence="1">
    <location>
        <begin position="88"/>
        <end position="115"/>
    </location>
</feature>
<feature type="transmembrane region" description="Helical" evidence="1">
    <location>
        <begin position="46"/>
        <end position="68"/>
    </location>
</feature>
<keyword evidence="1" id="KW-0812">Transmembrane</keyword>
<sequence length="214" mass="24439">MNNKDRSTQELKEAIAQDIETLKTLEVDIMPAHEYYQASLHLFRQVFLKLYGTILLGFILPIPFQWLFQTRFWQDIKNESIWALVKGYSCMALLALGLCAFAFLFLYSSLTHYVLIDHQLKDKLRTGQFLVEKIRMAGTLAYRIFALIVLAPALFLPPGFSLFLAIGALFASGLITGIVVEMELNRIGISTLFTLVKSYFDPNKKPNHDLIKNN</sequence>